<protein>
    <submittedName>
        <fullName evidence="2">Col_cuticle_N domain-containing protein</fullName>
    </submittedName>
</protein>
<sequence length="364" mass="37576">MGMKTNEMSLMTFSSQQQPNSLNSSRENIYKLLIALCGTVSLLSLLATILTVPALYDYANTVSEFSRTDFTFCENSNAEIEVEISNVREYMGNKSNRTKRNNYRAYSAAMLAANTPQFQECPACCIPGDRGPPGDPGLPALPGAPGPDGAPGRPGITPNASCIPERVFEPPPCLPCPQGPRGVPGHPGFPGDPGDSGIPGRPGLNGLPGKQGEDGLAGPQGPPGEMGPLGDKGFTPEAHVIPGPPGDQGEQGAWGPPGHPGSPGEDGYPGSPGEKGWPGPPGLPGPQGPTGSSGPVGEAGPTGTPGTCVCQDTEVVISDIEGQRPASRPAPITEETQESTVQVPAANNNNYGSGGNYQRRRFYN</sequence>
<dbReference type="WBParaSite" id="RSKR_0000872800.1">
    <property type="protein sequence ID" value="RSKR_0000872800.1"/>
    <property type="gene ID" value="RSKR_0000872800"/>
</dbReference>
<evidence type="ECO:0000313" key="1">
    <source>
        <dbReference type="Proteomes" id="UP000095286"/>
    </source>
</evidence>
<name>A0AC35U8A9_9BILA</name>
<dbReference type="Proteomes" id="UP000095286">
    <property type="component" value="Unplaced"/>
</dbReference>
<reference evidence="2" key="1">
    <citation type="submission" date="2016-11" db="UniProtKB">
        <authorList>
            <consortium name="WormBaseParasite"/>
        </authorList>
    </citation>
    <scope>IDENTIFICATION</scope>
    <source>
        <strain evidence="2">KR3021</strain>
    </source>
</reference>
<proteinExistence type="predicted"/>
<evidence type="ECO:0000313" key="2">
    <source>
        <dbReference type="WBParaSite" id="RSKR_0000872800.1"/>
    </source>
</evidence>
<organism evidence="1 2">
    <name type="scientific">Rhabditophanes sp. KR3021</name>
    <dbReference type="NCBI Taxonomy" id="114890"/>
    <lineage>
        <taxon>Eukaryota</taxon>
        <taxon>Metazoa</taxon>
        <taxon>Ecdysozoa</taxon>
        <taxon>Nematoda</taxon>
        <taxon>Chromadorea</taxon>
        <taxon>Rhabditida</taxon>
        <taxon>Tylenchina</taxon>
        <taxon>Panagrolaimomorpha</taxon>
        <taxon>Strongyloidoidea</taxon>
        <taxon>Alloionematidae</taxon>
        <taxon>Rhabditophanes</taxon>
    </lineage>
</organism>
<accession>A0AC35U8A9</accession>